<dbReference type="AlphaFoldDB" id="A0A074Z258"/>
<sequence>MARDIVRYGPVAPSMALVHPSYCLQCIAPWPTPPPLDSPLHLNPGKHSKHSITPPYPTVTPSHGHVLRMPKHHLPRQVLFSVPPSGWRKSRGGQHMTWQKGVKEITKSLGAVGVVRLPGLGSRDPVCAWLETLQEMAANRRQWRSCCQFLSRMSD</sequence>
<reference evidence="1 2" key="1">
    <citation type="submission" date="2013-11" db="EMBL/GenBank/DDBJ databases">
        <title>Opisthorchis viverrini - life in the bile duct.</title>
        <authorList>
            <person name="Young N.D."/>
            <person name="Nagarajan N."/>
            <person name="Lin S.J."/>
            <person name="Korhonen P.K."/>
            <person name="Jex A.R."/>
            <person name="Hall R.S."/>
            <person name="Safavi-Hemami H."/>
            <person name="Kaewkong W."/>
            <person name="Bertrand D."/>
            <person name="Gao S."/>
            <person name="Seet Q."/>
            <person name="Wongkham S."/>
            <person name="Teh B.T."/>
            <person name="Wongkham C."/>
            <person name="Intapan P.M."/>
            <person name="Maleewong W."/>
            <person name="Yang X."/>
            <person name="Hu M."/>
            <person name="Wang Z."/>
            <person name="Hofmann A."/>
            <person name="Sternberg P.W."/>
            <person name="Tan P."/>
            <person name="Wang J."/>
            <person name="Gasser R.B."/>
        </authorList>
    </citation>
    <scope>NUCLEOTIDE SEQUENCE [LARGE SCALE GENOMIC DNA]</scope>
</reference>
<name>A0A074Z258_OPIVI</name>
<dbReference type="Proteomes" id="UP000054324">
    <property type="component" value="Unassembled WGS sequence"/>
</dbReference>
<dbReference type="KEGG" id="ovi:T265_10468"/>
<dbReference type="CTD" id="20324636"/>
<keyword evidence="2" id="KW-1185">Reference proteome</keyword>
<gene>
    <name evidence="1" type="ORF">T265_10468</name>
</gene>
<dbReference type="GeneID" id="20324636"/>
<dbReference type="OrthoDB" id="6229751at2759"/>
<protein>
    <submittedName>
        <fullName evidence="1">Uncharacterized protein</fullName>
    </submittedName>
</protein>
<dbReference type="EMBL" id="KL596991">
    <property type="protein sequence ID" value="KER21136.1"/>
    <property type="molecule type" value="Genomic_DNA"/>
</dbReference>
<organism evidence="1 2">
    <name type="scientific">Opisthorchis viverrini</name>
    <name type="common">Southeast Asian liver fluke</name>
    <dbReference type="NCBI Taxonomy" id="6198"/>
    <lineage>
        <taxon>Eukaryota</taxon>
        <taxon>Metazoa</taxon>
        <taxon>Spiralia</taxon>
        <taxon>Lophotrochozoa</taxon>
        <taxon>Platyhelminthes</taxon>
        <taxon>Trematoda</taxon>
        <taxon>Digenea</taxon>
        <taxon>Opisthorchiida</taxon>
        <taxon>Opisthorchiata</taxon>
        <taxon>Opisthorchiidae</taxon>
        <taxon>Opisthorchis</taxon>
    </lineage>
</organism>
<accession>A0A074Z258</accession>
<evidence type="ECO:0000313" key="2">
    <source>
        <dbReference type="Proteomes" id="UP000054324"/>
    </source>
</evidence>
<dbReference type="RefSeq" id="XP_009175112.1">
    <property type="nucleotide sequence ID" value="XM_009176848.1"/>
</dbReference>
<proteinExistence type="predicted"/>
<evidence type="ECO:0000313" key="1">
    <source>
        <dbReference type="EMBL" id="KER21136.1"/>
    </source>
</evidence>